<evidence type="ECO:0000256" key="1">
    <source>
        <dbReference type="ARBA" id="ARBA00022884"/>
    </source>
</evidence>
<dbReference type="InterPro" id="IPR001584">
    <property type="entry name" value="Integrase_cat-core"/>
</dbReference>
<name>A0A9W8TIR4_9PEZI</name>
<sequence length="367" mass="41999">MLSALRKPFDVFTDHQALQYFAAKRQLNARQAAWSEDISGLEDHILCAILATLEANDEDPTDPLRGIQLIDAVLAANRSTDTLSLERKKAAYNQQGYTLLDGLLLKEGRLVVLEEGYLHTCLCDKIYRQPSRAYPRRNKMRTMMAERYSWPGIGAFVDCYYAYCLECSQGRNTHLKPARLLRPLPIPNRPWQHISMDFKTMLKDKLGYNAVLVIVNRLGKRPWSIPTYKTCTAAELASLYFNGPWRIYGTPESITSDRGPQFIAAFLDKLAKLTGMDLRRSTAEHPQTDSQTEILNQFLQTKLRPFISHFQDNCMGLVPAEVEMGFFLIMTFDWTWRSSLTRKTPATERLSRSEAQEFANRRAEAVS</sequence>
<protein>
    <recommendedName>
        <fullName evidence="3">Integrase catalytic domain-containing protein</fullName>
    </recommendedName>
</protein>
<dbReference type="GO" id="GO:0015074">
    <property type="term" value="P:DNA integration"/>
    <property type="evidence" value="ECO:0007669"/>
    <property type="project" value="InterPro"/>
</dbReference>
<dbReference type="AlphaFoldDB" id="A0A9W8TIR4"/>
<evidence type="ECO:0000313" key="4">
    <source>
        <dbReference type="EMBL" id="KAJ3559096.1"/>
    </source>
</evidence>
<dbReference type="GO" id="GO:0003723">
    <property type="term" value="F:RNA binding"/>
    <property type="evidence" value="ECO:0007669"/>
    <property type="project" value="UniProtKB-KW"/>
</dbReference>
<organism evidence="4 5">
    <name type="scientific">Xylaria arbuscula</name>
    <dbReference type="NCBI Taxonomy" id="114810"/>
    <lineage>
        <taxon>Eukaryota</taxon>
        <taxon>Fungi</taxon>
        <taxon>Dikarya</taxon>
        <taxon>Ascomycota</taxon>
        <taxon>Pezizomycotina</taxon>
        <taxon>Sordariomycetes</taxon>
        <taxon>Xylariomycetidae</taxon>
        <taxon>Xylariales</taxon>
        <taxon>Xylariaceae</taxon>
        <taxon>Xylaria</taxon>
    </lineage>
</organism>
<evidence type="ECO:0000259" key="3">
    <source>
        <dbReference type="PROSITE" id="PS50994"/>
    </source>
</evidence>
<dbReference type="InterPro" id="IPR036397">
    <property type="entry name" value="RNaseH_sf"/>
</dbReference>
<dbReference type="EMBL" id="JANPWZ010002406">
    <property type="protein sequence ID" value="KAJ3559096.1"/>
    <property type="molecule type" value="Genomic_DNA"/>
</dbReference>
<feature type="region of interest" description="Disordered" evidence="2">
    <location>
        <begin position="345"/>
        <end position="367"/>
    </location>
</feature>
<dbReference type="PROSITE" id="PS50994">
    <property type="entry name" value="INTEGRASE"/>
    <property type="match status" value="1"/>
</dbReference>
<proteinExistence type="predicted"/>
<dbReference type="SUPFAM" id="SSF53098">
    <property type="entry name" value="Ribonuclease H-like"/>
    <property type="match status" value="1"/>
</dbReference>
<dbReference type="InterPro" id="IPR012337">
    <property type="entry name" value="RNaseH-like_sf"/>
</dbReference>
<keyword evidence="1" id="KW-0694">RNA-binding</keyword>
<dbReference type="Gene3D" id="3.30.420.10">
    <property type="entry name" value="Ribonuclease H-like superfamily/Ribonuclease H"/>
    <property type="match status" value="1"/>
</dbReference>
<dbReference type="Proteomes" id="UP001148614">
    <property type="component" value="Unassembled WGS sequence"/>
</dbReference>
<accession>A0A9W8TIR4</accession>
<dbReference type="PANTHER" id="PTHR35046:SF26">
    <property type="entry name" value="RNA-DIRECTED DNA POLYMERASE"/>
    <property type="match status" value="1"/>
</dbReference>
<gene>
    <name evidence="4" type="ORF">NPX13_g9587</name>
</gene>
<dbReference type="PANTHER" id="PTHR35046">
    <property type="entry name" value="ZINC KNUCKLE (CCHC-TYPE) FAMILY PROTEIN"/>
    <property type="match status" value="1"/>
</dbReference>
<evidence type="ECO:0000256" key="2">
    <source>
        <dbReference type="SAM" id="MobiDB-lite"/>
    </source>
</evidence>
<dbReference type="GO" id="GO:0005634">
    <property type="term" value="C:nucleus"/>
    <property type="evidence" value="ECO:0007669"/>
    <property type="project" value="UniProtKB-ARBA"/>
</dbReference>
<reference evidence="4" key="1">
    <citation type="submission" date="2022-07" db="EMBL/GenBank/DDBJ databases">
        <title>Genome Sequence of Xylaria arbuscula.</title>
        <authorList>
            <person name="Buettner E."/>
        </authorList>
    </citation>
    <scope>NUCLEOTIDE SEQUENCE</scope>
    <source>
        <strain evidence="4">VT107</strain>
    </source>
</reference>
<evidence type="ECO:0000313" key="5">
    <source>
        <dbReference type="Proteomes" id="UP001148614"/>
    </source>
</evidence>
<comment type="caution">
    <text evidence="4">The sequence shown here is derived from an EMBL/GenBank/DDBJ whole genome shotgun (WGS) entry which is preliminary data.</text>
</comment>
<feature type="domain" description="Integrase catalytic" evidence="3">
    <location>
        <begin position="186"/>
        <end position="353"/>
    </location>
</feature>
<keyword evidence="5" id="KW-1185">Reference proteome</keyword>